<evidence type="ECO:0000256" key="1">
    <source>
        <dbReference type="SAM" id="MobiDB-lite"/>
    </source>
</evidence>
<sequence>RHPEERRTTNNCNQKTNESTPSREWSFKPTILTPKQDIRTWWNRFRRRLSESVPKGPKVPKGPTDM</sequence>
<evidence type="ECO:0000313" key="2">
    <source>
        <dbReference type="EMBL" id="RMZ94206.1"/>
    </source>
</evidence>
<feature type="compositionally biased region" description="Polar residues" evidence="1">
    <location>
        <begin position="9"/>
        <end position="23"/>
    </location>
</feature>
<comment type="caution">
    <text evidence="2">The sequence shown here is derived from an EMBL/GenBank/DDBJ whole genome shotgun (WGS) entry which is preliminary data.</text>
</comment>
<protein>
    <submittedName>
        <fullName evidence="2">Uncharacterized protein</fullName>
    </submittedName>
</protein>
<reference evidence="2 3" key="1">
    <citation type="journal article" date="2018" name="Sci. Rep.">
        <title>Genomic signatures of local adaptation to the degree of environmental predictability in rotifers.</title>
        <authorList>
            <person name="Franch-Gras L."/>
            <person name="Hahn C."/>
            <person name="Garcia-Roger E.M."/>
            <person name="Carmona M.J."/>
            <person name="Serra M."/>
            <person name="Gomez A."/>
        </authorList>
    </citation>
    <scope>NUCLEOTIDE SEQUENCE [LARGE SCALE GENOMIC DNA]</scope>
    <source>
        <strain evidence="2">HYR1</strain>
    </source>
</reference>
<feature type="non-terminal residue" evidence="2">
    <location>
        <position position="1"/>
    </location>
</feature>
<proteinExistence type="predicted"/>
<dbReference type="AlphaFoldDB" id="A0A3M7P545"/>
<keyword evidence="3" id="KW-1185">Reference proteome</keyword>
<accession>A0A3M7P545</accession>
<dbReference type="Proteomes" id="UP000276133">
    <property type="component" value="Unassembled WGS sequence"/>
</dbReference>
<feature type="region of interest" description="Disordered" evidence="1">
    <location>
        <begin position="1"/>
        <end position="25"/>
    </location>
</feature>
<dbReference type="EMBL" id="REGN01013222">
    <property type="protein sequence ID" value="RMZ94206.1"/>
    <property type="molecule type" value="Genomic_DNA"/>
</dbReference>
<organism evidence="2 3">
    <name type="scientific">Brachionus plicatilis</name>
    <name type="common">Marine rotifer</name>
    <name type="synonym">Brachionus muelleri</name>
    <dbReference type="NCBI Taxonomy" id="10195"/>
    <lineage>
        <taxon>Eukaryota</taxon>
        <taxon>Metazoa</taxon>
        <taxon>Spiralia</taxon>
        <taxon>Gnathifera</taxon>
        <taxon>Rotifera</taxon>
        <taxon>Eurotatoria</taxon>
        <taxon>Monogononta</taxon>
        <taxon>Pseudotrocha</taxon>
        <taxon>Ploima</taxon>
        <taxon>Brachionidae</taxon>
        <taxon>Brachionus</taxon>
    </lineage>
</organism>
<evidence type="ECO:0000313" key="3">
    <source>
        <dbReference type="Proteomes" id="UP000276133"/>
    </source>
</evidence>
<name>A0A3M7P545_BRAPC</name>
<gene>
    <name evidence="2" type="ORF">BpHYR1_009253</name>
</gene>